<feature type="chain" id="PRO_5020734131" description="Lipoprotein" evidence="1">
    <location>
        <begin position="22"/>
        <end position="178"/>
    </location>
</feature>
<organism evidence="2 3">
    <name type="scientific">Flavobacterium nackdongense</name>
    <dbReference type="NCBI Taxonomy" id="2547394"/>
    <lineage>
        <taxon>Bacteria</taxon>
        <taxon>Pseudomonadati</taxon>
        <taxon>Bacteroidota</taxon>
        <taxon>Flavobacteriia</taxon>
        <taxon>Flavobacteriales</taxon>
        <taxon>Flavobacteriaceae</taxon>
        <taxon>Flavobacterium</taxon>
    </lineage>
</organism>
<proteinExistence type="predicted"/>
<evidence type="ECO:0008006" key="4">
    <source>
        <dbReference type="Google" id="ProtNLM"/>
    </source>
</evidence>
<dbReference type="KEGG" id="fnk:E1750_06570"/>
<evidence type="ECO:0000313" key="2">
    <source>
        <dbReference type="EMBL" id="QBN18482.1"/>
    </source>
</evidence>
<dbReference type="AlphaFoldDB" id="A0A4V1AGL7"/>
<sequence>MKNIILILVALFCFTSCTQNDVEISNQYVYNGRGGIKCEVDGVLLKPSTAIIYSNAELRFDSDNNNINFMSISFHNSNTSTGLGFQSVRVKIMNVNSNTDLKGNIYSLKDEINNESFGNYFREDLDDKYRTNNIVNGELKVLYHDLKKSKVGGTFWFDAINDKGVIVKVRNGQFDLTN</sequence>
<keyword evidence="1" id="KW-0732">Signal</keyword>
<protein>
    <recommendedName>
        <fullName evidence="4">Lipoprotein</fullName>
    </recommendedName>
</protein>
<dbReference type="EMBL" id="CP037933">
    <property type="protein sequence ID" value="QBN18482.1"/>
    <property type="molecule type" value="Genomic_DNA"/>
</dbReference>
<accession>A0A4V1AGL7</accession>
<dbReference type="OrthoDB" id="881763at2"/>
<reference evidence="3" key="1">
    <citation type="submission" date="2019-03" db="EMBL/GenBank/DDBJ databases">
        <title>Flavobacterium sp.</title>
        <authorList>
            <person name="Kim H."/>
        </authorList>
    </citation>
    <scope>NUCLEOTIDE SEQUENCE [LARGE SCALE GENOMIC DNA]</scope>
    <source>
        <strain evidence="3">GS13</strain>
    </source>
</reference>
<dbReference type="RefSeq" id="WP_133276006.1">
    <property type="nucleotide sequence ID" value="NZ_CP037933.1"/>
</dbReference>
<feature type="signal peptide" evidence="1">
    <location>
        <begin position="1"/>
        <end position="21"/>
    </location>
</feature>
<name>A0A4V1AGL7_9FLAO</name>
<gene>
    <name evidence="2" type="ORF">E1750_06570</name>
</gene>
<keyword evidence="3" id="KW-1185">Reference proteome</keyword>
<evidence type="ECO:0000313" key="3">
    <source>
        <dbReference type="Proteomes" id="UP000291124"/>
    </source>
</evidence>
<evidence type="ECO:0000256" key="1">
    <source>
        <dbReference type="SAM" id="SignalP"/>
    </source>
</evidence>
<dbReference type="Proteomes" id="UP000291124">
    <property type="component" value="Chromosome"/>
</dbReference>